<feature type="domain" description="Glycosyl transferase family 1" evidence="1">
    <location>
        <begin position="180"/>
        <end position="346"/>
    </location>
</feature>
<evidence type="ECO:0000313" key="4">
    <source>
        <dbReference type="Proteomes" id="UP000094023"/>
    </source>
</evidence>
<name>A0A198FVZ6_9GAMM</name>
<organism evidence="3 4">
    <name type="scientific">Proteus myxofaciens ATCC 19692</name>
    <dbReference type="NCBI Taxonomy" id="1354337"/>
    <lineage>
        <taxon>Bacteria</taxon>
        <taxon>Pseudomonadati</taxon>
        <taxon>Pseudomonadota</taxon>
        <taxon>Gammaproteobacteria</taxon>
        <taxon>Enterobacterales</taxon>
        <taxon>Morganellaceae</taxon>
        <taxon>Proteus</taxon>
    </lineage>
</organism>
<dbReference type="CDD" id="cd03801">
    <property type="entry name" value="GT4_PimA-like"/>
    <property type="match status" value="1"/>
</dbReference>
<dbReference type="RefSeq" id="WP_066749673.1">
    <property type="nucleotide sequence ID" value="NZ_LXEN01000081.1"/>
</dbReference>
<gene>
    <name evidence="3" type="ORF">M983_1705</name>
</gene>
<dbReference type="PANTHER" id="PTHR12526">
    <property type="entry name" value="GLYCOSYLTRANSFERASE"/>
    <property type="match status" value="1"/>
</dbReference>
<dbReference type="OrthoDB" id="9062832at2"/>
<dbReference type="STRING" id="1354337.M983_1705"/>
<dbReference type="EMBL" id="LXEN01000081">
    <property type="protein sequence ID" value="OAT28649.1"/>
    <property type="molecule type" value="Genomic_DNA"/>
</dbReference>
<dbReference type="PATRIC" id="fig|1354337.4.peg.1752"/>
<dbReference type="Proteomes" id="UP000094023">
    <property type="component" value="Unassembled WGS sequence"/>
</dbReference>
<keyword evidence="3" id="KW-0808">Transferase</keyword>
<dbReference type="GO" id="GO:1901135">
    <property type="term" value="P:carbohydrate derivative metabolic process"/>
    <property type="evidence" value="ECO:0007669"/>
    <property type="project" value="UniProtKB-ARBA"/>
</dbReference>
<keyword evidence="4" id="KW-1185">Reference proteome</keyword>
<comment type="caution">
    <text evidence="3">The sequence shown here is derived from an EMBL/GenBank/DDBJ whole genome shotgun (WGS) entry which is preliminary data.</text>
</comment>
<sequence>MKIGLIDVTITMSYGGIQTAVWELAKQLHDAGHEVHLYGGEGNVRQKLEGRQIEIHTYPYTPRDKVIDLGGRFRRIVERYTFARHAKQDVIDQKFDWIILTKPFDFFWPRLMPKSSVTRFCYMSGGTSFFKGDRKLGKKISAWVACSHFNAWQIQHHFKQFPRVIYNGVDIEKFKPMTTSLRQQLGVGENTFLLAFAGRLVGWKGLNIAIDAISQLRDEDVKLLIIGNGDDLARLKNKVMIKGVADQIIFHEPIEHNKLPEFYAACDAGIFPSIGDEAFGITIAEAMACAKPVIASHIGGIPEVVGNEGNAGLLVTPGDADAIVMAINHLRGLPDKGKMMGENARLRIESCYTWQHSTQRLLQALASSL</sequence>
<evidence type="ECO:0000313" key="3">
    <source>
        <dbReference type="EMBL" id="OAT28649.1"/>
    </source>
</evidence>
<accession>A0A198FVZ6</accession>
<dbReference type="InterPro" id="IPR028098">
    <property type="entry name" value="Glyco_trans_4-like_N"/>
</dbReference>
<dbReference type="PANTHER" id="PTHR12526:SF584">
    <property type="entry name" value="GLYCOSYLTRANSFERASE"/>
    <property type="match status" value="1"/>
</dbReference>
<dbReference type="InterPro" id="IPR001296">
    <property type="entry name" value="Glyco_trans_1"/>
</dbReference>
<feature type="domain" description="Glycosyltransferase subfamily 4-like N-terminal" evidence="2">
    <location>
        <begin position="14"/>
        <end position="172"/>
    </location>
</feature>
<reference evidence="3 4" key="1">
    <citation type="submission" date="2016-04" db="EMBL/GenBank/DDBJ databases">
        <title>ATOL: Assembling a taxonomically balanced genome-scale reconstruction of the evolutionary history of the Enterobacteriaceae.</title>
        <authorList>
            <person name="Plunkett G.III."/>
            <person name="Neeno-Eckwall E.C."/>
            <person name="Glasner J.D."/>
            <person name="Perna N.T."/>
        </authorList>
    </citation>
    <scope>NUCLEOTIDE SEQUENCE [LARGE SCALE GENOMIC DNA]</scope>
    <source>
        <strain evidence="3 4">ATCC 19692</strain>
    </source>
</reference>
<dbReference type="GO" id="GO:0016757">
    <property type="term" value="F:glycosyltransferase activity"/>
    <property type="evidence" value="ECO:0007669"/>
    <property type="project" value="UniProtKB-KW"/>
</dbReference>
<dbReference type="AlphaFoldDB" id="A0A198FVZ6"/>
<keyword evidence="3" id="KW-0328">Glycosyltransferase</keyword>
<dbReference type="SUPFAM" id="SSF53756">
    <property type="entry name" value="UDP-Glycosyltransferase/glycogen phosphorylase"/>
    <property type="match status" value="1"/>
</dbReference>
<dbReference type="Pfam" id="PF13439">
    <property type="entry name" value="Glyco_transf_4"/>
    <property type="match status" value="1"/>
</dbReference>
<dbReference type="Gene3D" id="3.40.50.2000">
    <property type="entry name" value="Glycogen Phosphorylase B"/>
    <property type="match status" value="2"/>
</dbReference>
<evidence type="ECO:0000259" key="2">
    <source>
        <dbReference type="Pfam" id="PF13439"/>
    </source>
</evidence>
<dbReference type="EC" id="2.4.1.-" evidence="3"/>
<dbReference type="Pfam" id="PF00534">
    <property type="entry name" value="Glycos_transf_1"/>
    <property type="match status" value="1"/>
</dbReference>
<proteinExistence type="predicted"/>
<evidence type="ECO:0000259" key="1">
    <source>
        <dbReference type="Pfam" id="PF00534"/>
    </source>
</evidence>
<protein>
    <submittedName>
        <fullName evidence="3">Glycosyltransferase</fullName>
        <ecNumber evidence="3">2.4.1.-</ecNumber>
    </submittedName>
</protein>